<dbReference type="EMBL" id="SFCI01000449">
    <property type="protein sequence ID" value="TFY79742.1"/>
    <property type="molecule type" value="Genomic_DNA"/>
</dbReference>
<evidence type="ECO:0000313" key="1">
    <source>
        <dbReference type="EMBL" id="TFY79742.1"/>
    </source>
</evidence>
<reference evidence="1 2" key="1">
    <citation type="submission" date="2019-02" db="EMBL/GenBank/DDBJ databases">
        <title>Genome sequencing of the rare red list fungi Hericium alpestre (H. flagellum).</title>
        <authorList>
            <person name="Buettner E."/>
            <person name="Kellner H."/>
        </authorList>
    </citation>
    <scope>NUCLEOTIDE SEQUENCE [LARGE SCALE GENOMIC DNA]</scope>
    <source>
        <strain evidence="1 2">DSM 108284</strain>
    </source>
</reference>
<accession>A0A4Y9ZY55</accession>
<dbReference type="AlphaFoldDB" id="A0A4Y9ZY55"/>
<dbReference type="OrthoDB" id="2745718at2759"/>
<keyword evidence="2" id="KW-1185">Reference proteome</keyword>
<sequence length="372" mass="42325">MRSRWALFKPFKRETITHSYLPKRLSIFDVYVGGLFAQAVSGPNFEDKIELISRVALPGRTRPLRDLGAVIPDITRKQETFIEQTFHFQPEINLVVFFERYSFSQLYSDSDDSEENDEEEDERTVIRMVFRTMSSGTVQPHPACQAPDGVIEFVHKDAREAYSHVHGDAFGVAFLVYELMEIVIWNWHSGECLMIFVVDITPTMDEDAPGLCLVVHGLAICKWGMWAFKMHRRNTGEAVDIFVPWEDWGPGYSRLFTVKPLTYIGNPPHRSIAGERIALQLRDNNGKDTAYVLDFNLRTHKRTLSASSNGSAAAIAFGSTTYISPGFFAAPVTTSLPYTEVEIPDHEQYYDFMLDEERLLCMKPGGIDVLVF</sequence>
<gene>
    <name evidence="1" type="ORF">EWM64_g4271</name>
</gene>
<name>A0A4Y9ZY55_9AGAM</name>
<protein>
    <submittedName>
        <fullName evidence="1">Uncharacterized protein</fullName>
    </submittedName>
</protein>
<proteinExistence type="predicted"/>
<comment type="caution">
    <text evidence="1">The sequence shown here is derived from an EMBL/GenBank/DDBJ whole genome shotgun (WGS) entry which is preliminary data.</text>
</comment>
<dbReference type="Proteomes" id="UP000298061">
    <property type="component" value="Unassembled WGS sequence"/>
</dbReference>
<evidence type="ECO:0000313" key="2">
    <source>
        <dbReference type="Proteomes" id="UP000298061"/>
    </source>
</evidence>
<organism evidence="1 2">
    <name type="scientific">Hericium alpestre</name>
    <dbReference type="NCBI Taxonomy" id="135208"/>
    <lineage>
        <taxon>Eukaryota</taxon>
        <taxon>Fungi</taxon>
        <taxon>Dikarya</taxon>
        <taxon>Basidiomycota</taxon>
        <taxon>Agaricomycotina</taxon>
        <taxon>Agaricomycetes</taxon>
        <taxon>Russulales</taxon>
        <taxon>Hericiaceae</taxon>
        <taxon>Hericium</taxon>
    </lineage>
</organism>